<dbReference type="EMBL" id="KM236237">
    <property type="protein sequence ID" value="AIK68131.1"/>
    <property type="molecule type" value="Genomic_DNA"/>
</dbReference>
<dbReference type="KEGG" id="vg:22113667"/>
<gene>
    <name evidence="1" type="ORF">CPTMiller_00195</name>
</gene>
<accession>A0A076YPK0</accession>
<protein>
    <submittedName>
        <fullName evidence="1">DNA end protection protein</fullName>
    </submittedName>
</protein>
<evidence type="ECO:0000313" key="2">
    <source>
        <dbReference type="Proteomes" id="UP000201263"/>
    </source>
</evidence>
<dbReference type="RefSeq" id="YP_009097797.1">
    <property type="nucleotide sequence ID" value="NC_025414.1"/>
</dbReference>
<name>A0A076YPK0_9CAUD</name>
<sequence>MSFIFEFEIIAEEDKPKPPPKRKLGEWVEIGIKFRRAKLKGMTAKKFADENGIAYATFTKSMHRYKQQIDDEIARRTAETEARRKRNDYRKKHTVDIINDFRNSLRKITVGVPAAKRQKESTEWFGDFIKTSIKTHRVAKPATGRLYTFVYDAKYKDTLPYWDRFPLIIFLGSGRSKAGNVVLYGLNLHYAPPKARQEFLEELLKRGYGSTDRLSNKTRLKINWNNVKGMRGADQMIKAYLPAHLRSPLAEIAPKDWAKAVWLPTQAFVSKGKPFSAKKVWNRY</sequence>
<reference evidence="1 2" key="1">
    <citation type="submission" date="2014-07" db="EMBL/GenBank/DDBJ databases">
        <title>Complete Genome of Citrobacter freundii Myophage Miller.</title>
        <authorList>
            <person name="Hwang K."/>
            <person name="Luna A.J."/>
            <person name="Hernandez A.C."/>
            <person name="Everett G.F.K."/>
        </authorList>
    </citation>
    <scope>NUCLEOTIDE SEQUENCE [LARGE SCALE GENOMIC DNA]</scope>
</reference>
<proteinExistence type="predicted"/>
<evidence type="ECO:0000313" key="1">
    <source>
        <dbReference type="EMBL" id="AIK68131.1"/>
    </source>
</evidence>
<organism evidence="1 2">
    <name type="scientific">Citrobacter phage Miller</name>
    <dbReference type="NCBI Taxonomy" id="1527524"/>
    <lineage>
        <taxon>Viruses</taxon>
        <taxon>Duplodnaviria</taxon>
        <taxon>Heunggongvirae</taxon>
        <taxon>Uroviricota</taxon>
        <taxon>Caudoviricetes</taxon>
        <taxon>Pantevenvirales</taxon>
        <taxon>Straboviridae</taxon>
        <taxon>Pseudotevenvirus</taxon>
        <taxon>Pseudotevenvirus miller</taxon>
    </lineage>
</organism>
<dbReference type="GeneID" id="22113667"/>
<keyword evidence="2" id="KW-1185">Reference proteome</keyword>
<dbReference type="Proteomes" id="UP000201263">
    <property type="component" value="Segment"/>
</dbReference>